<proteinExistence type="predicted"/>
<sequence>ILWIDDHPENIIGVRRLIRNLGIEVVMVNSSELAQEKLILDNDFDMIITDVQRRGNSLNRVMELDNNYMGHPKHEGVNFLVKLRLDPNIKYEIVNSIPGYEYGEEVDGNSIPGYEYGEEVDGNSIPGYEYGEEVDGNAEADLLSYIKSIPAVFYAAYKREYLVRWTRPAREILPESKITNSVDDLLAKVIETLSEVRLNPLKLKVQKDPTAPR</sequence>
<reference evidence="1" key="1">
    <citation type="journal article" date="2014" name="Front. Microbiol.">
        <title>High frequency of phylogenetically diverse reductive dehalogenase-homologous genes in deep subseafloor sedimentary metagenomes.</title>
        <authorList>
            <person name="Kawai M."/>
            <person name="Futagami T."/>
            <person name="Toyoda A."/>
            <person name="Takaki Y."/>
            <person name="Nishi S."/>
            <person name="Hori S."/>
            <person name="Arai W."/>
            <person name="Tsubouchi T."/>
            <person name="Morono Y."/>
            <person name="Uchiyama I."/>
            <person name="Ito T."/>
            <person name="Fujiyama A."/>
            <person name="Inagaki F."/>
            <person name="Takami H."/>
        </authorList>
    </citation>
    <scope>NUCLEOTIDE SEQUENCE</scope>
    <source>
        <strain evidence="1">Expedition CK06-06</strain>
    </source>
</reference>
<gene>
    <name evidence="1" type="ORF">S03H2_59482</name>
</gene>
<evidence type="ECO:0008006" key="2">
    <source>
        <dbReference type="Google" id="ProtNLM"/>
    </source>
</evidence>
<accession>X1KKI8</accession>
<organism evidence="1">
    <name type="scientific">marine sediment metagenome</name>
    <dbReference type="NCBI Taxonomy" id="412755"/>
    <lineage>
        <taxon>unclassified sequences</taxon>
        <taxon>metagenomes</taxon>
        <taxon>ecological metagenomes</taxon>
    </lineage>
</organism>
<dbReference type="EMBL" id="BARU01038250">
    <property type="protein sequence ID" value="GAH82588.1"/>
    <property type="molecule type" value="Genomic_DNA"/>
</dbReference>
<dbReference type="SUPFAM" id="SSF52172">
    <property type="entry name" value="CheY-like"/>
    <property type="match status" value="1"/>
</dbReference>
<feature type="non-terminal residue" evidence="1">
    <location>
        <position position="1"/>
    </location>
</feature>
<comment type="caution">
    <text evidence="1">The sequence shown here is derived from an EMBL/GenBank/DDBJ whole genome shotgun (WGS) entry which is preliminary data.</text>
</comment>
<evidence type="ECO:0000313" key="1">
    <source>
        <dbReference type="EMBL" id="GAH82588.1"/>
    </source>
</evidence>
<dbReference type="InterPro" id="IPR011006">
    <property type="entry name" value="CheY-like_superfamily"/>
</dbReference>
<name>X1KKI8_9ZZZZ</name>
<protein>
    <recommendedName>
        <fullName evidence="2">Response regulatory domain-containing protein</fullName>
    </recommendedName>
</protein>
<dbReference type="AlphaFoldDB" id="X1KKI8"/>
<dbReference type="Gene3D" id="3.40.50.2300">
    <property type="match status" value="1"/>
</dbReference>